<reference evidence="1 2" key="1">
    <citation type="submission" date="2019-04" db="EMBL/GenBank/DDBJ databases">
        <authorList>
            <consortium name="Pathogen Informatics"/>
        </authorList>
    </citation>
    <scope>NUCLEOTIDE SEQUENCE [LARGE SCALE GENOMIC DNA]</scope>
    <source>
        <strain evidence="1 2">NCTC9239</strain>
    </source>
</reference>
<dbReference type="RefSeq" id="WP_138141245.1">
    <property type="nucleotide sequence ID" value="NZ_LR588407.1"/>
</dbReference>
<organism evidence="1 2">
    <name type="scientific">Brevundimonas vancanneytii</name>
    <dbReference type="NCBI Taxonomy" id="1325724"/>
    <lineage>
        <taxon>Bacteria</taxon>
        <taxon>Pseudomonadati</taxon>
        <taxon>Pseudomonadota</taxon>
        <taxon>Alphaproteobacteria</taxon>
        <taxon>Caulobacterales</taxon>
        <taxon>Caulobacteraceae</taxon>
        <taxon>Brevundimonas</taxon>
    </lineage>
</organism>
<dbReference type="Proteomes" id="UP000309952">
    <property type="component" value="Chromosome"/>
</dbReference>
<sequence length="433" mass="45223">MARRRLPYASQATLSKAVLYDCEIAVDASSKRLVIGDGVTPGGVPQAKLSEVLAAATDMQSDQTSVETTPELGAGVPGGFFAEYIGKSSLNLTLNAAETNIPVSSFRDAFNIKYFDADTTNYQTLGRQVVNHGQRTYVIGPNNGSSEWRAGYKDYVGALFVADAQCAWPDRGASGITTMAIQRGFAVASNEFAVNNPSAAGGGSAQAASMAAVQGIVYGYWGNENKSLGGNNQSFGCLITNVGYRATAAYKVISSQAPTASALGNTGPDPLSDFSRGLDLLDATIADAAISFGRTDSLENYGRNLISYDEGDFTRFVNSSNTFEWYVSGERALGLTLLGASGSRVSVMEFATNDYLSYSHSMNEFGLVIGGQSALKVGSNYLDIPDASGQVLIGGTKVVGPQGASIADAATGTEVTTINAILARLRAHGLIGS</sequence>
<dbReference type="EMBL" id="LR588407">
    <property type="protein sequence ID" value="VTO14095.1"/>
    <property type="molecule type" value="Genomic_DNA"/>
</dbReference>
<dbReference type="KEGG" id="bvy:NCTC9239_01277"/>
<dbReference type="Gene3D" id="2.10.10.30">
    <property type="match status" value="1"/>
</dbReference>
<name>A0A4P1K173_9CAUL</name>
<proteinExistence type="predicted"/>
<protein>
    <submittedName>
        <fullName evidence="1">Uncharacterized protein</fullName>
    </submittedName>
</protein>
<keyword evidence="2" id="KW-1185">Reference proteome</keyword>
<accession>A0A4P1K173</accession>
<gene>
    <name evidence="1" type="ORF">NCTC9239_01277</name>
</gene>
<evidence type="ECO:0000313" key="2">
    <source>
        <dbReference type="Proteomes" id="UP000309952"/>
    </source>
</evidence>
<evidence type="ECO:0000313" key="1">
    <source>
        <dbReference type="EMBL" id="VTO14095.1"/>
    </source>
</evidence>
<dbReference type="AlphaFoldDB" id="A0A4P1K173"/>